<keyword evidence="2" id="KW-1185">Reference proteome</keyword>
<dbReference type="AlphaFoldDB" id="A0A433D609"/>
<comment type="caution">
    <text evidence="1">The sequence shown here is derived from an EMBL/GenBank/DDBJ whole genome shotgun (WGS) entry which is preliminary data.</text>
</comment>
<organism evidence="1 2">
    <name type="scientific">Jimgerdemannia flammicorona</name>
    <dbReference type="NCBI Taxonomy" id="994334"/>
    <lineage>
        <taxon>Eukaryota</taxon>
        <taxon>Fungi</taxon>
        <taxon>Fungi incertae sedis</taxon>
        <taxon>Mucoromycota</taxon>
        <taxon>Mucoromycotina</taxon>
        <taxon>Endogonomycetes</taxon>
        <taxon>Endogonales</taxon>
        <taxon>Endogonaceae</taxon>
        <taxon>Jimgerdemannia</taxon>
    </lineage>
</organism>
<evidence type="ECO:0000313" key="1">
    <source>
        <dbReference type="EMBL" id="RUP46259.1"/>
    </source>
</evidence>
<evidence type="ECO:0000313" key="2">
    <source>
        <dbReference type="Proteomes" id="UP000268093"/>
    </source>
</evidence>
<dbReference type="EMBL" id="RBNI01006089">
    <property type="protein sequence ID" value="RUP46259.1"/>
    <property type="molecule type" value="Genomic_DNA"/>
</dbReference>
<dbReference type="OrthoDB" id="1724443at2759"/>
<dbReference type="Proteomes" id="UP000268093">
    <property type="component" value="Unassembled WGS sequence"/>
</dbReference>
<proteinExistence type="predicted"/>
<accession>A0A433D609</accession>
<gene>
    <name evidence="1" type="ORF">BC936DRAFT_147156</name>
</gene>
<protein>
    <submittedName>
        <fullName evidence="1">Uncharacterized protein</fullName>
    </submittedName>
</protein>
<reference evidence="1 2" key="1">
    <citation type="journal article" date="2018" name="New Phytol.">
        <title>Phylogenomics of Endogonaceae and evolution of mycorrhizas within Mucoromycota.</title>
        <authorList>
            <person name="Chang Y."/>
            <person name="Desiro A."/>
            <person name="Na H."/>
            <person name="Sandor L."/>
            <person name="Lipzen A."/>
            <person name="Clum A."/>
            <person name="Barry K."/>
            <person name="Grigoriev I.V."/>
            <person name="Martin F.M."/>
            <person name="Stajich J.E."/>
            <person name="Smith M.E."/>
            <person name="Bonito G."/>
            <person name="Spatafora J.W."/>
        </authorList>
    </citation>
    <scope>NUCLEOTIDE SEQUENCE [LARGE SCALE GENOMIC DNA]</scope>
    <source>
        <strain evidence="1 2">GMNB39</strain>
    </source>
</reference>
<sequence length="63" mass="6785">MGKLNVLGLDDDTLGMDRSKVSVFKQGDEISFRGLLQGTNSRALEAQVSLEVLGNFTNKALEG</sequence>
<name>A0A433D609_9FUNG</name>